<dbReference type="Pfam" id="PF17849">
    <property type="entry name" value="OB_Dis3"/>
    <property type="match status" value="1"/>
</dbReference>
<feature type="compositionally biased region" description="Polar residues" evidence="2">
    <location>
        <begin position="76"/>
        <end position="86"/>
    </location>
</feature>
<proteinExistence type="inferred from homology"/>
<sequence length="1129" mass="126896">MDDQHQTAPESTRGLFDPPEKVFIAPSDKRRSFNGLGDRNSLSLQQQQQQRRPRSRSSVTADNVGHIQAGGLGTRRSYNNNNSNFGLHTLPEEGANDRKREQLGGSMTVDSLQDMINTLKTMPSRDDANRRKSVNQQRMSSSSIKQQHTLDIDDNDDDEVYRENARAEAEAKLMGTYQRISTLDSSNSNLRFLGSTSTRPYSGNGNDTPTAAPSTSTSKRMSLQQLPTLNENVEDGAKRNSNRNSRRIQFNKPLNLDEAKKQHRRSASYSSSMYLNEGPIGGNGGDNDWRASAPPPSIRHSTGNASTPLISGSSSSSSSLSAPSFNLVPFTPTRVNFSRDDANPHQRRQLFIAHLPFSALTPLFRSRQLVRGTLRVNKRNRSDAYVACEELDDDIYVCGSRDRNRALEGDVVAVRLVDVERVLREKKEKEEAKLVRNGGHVRTRQPDEEDENEIIFGGDEDIDVMKPKYCGVVVAILERAQNQVFSGTLNLRRPNNKRAQEENQQQENGGQNNSRSAETPRIVWFKAVDKRVPLIAIPIEQAPTDFVDDNESYADRLFVSSIKRWPITSLHPFGTLERELGQIIKLDVQTMAILADNNVTHTEFSDQANSPLDKEARARGVRVDLIHKSVPMLPTALTQKVTNLVPNQTRFAFSVIWKLDSDGKVLDTRFGKSIIKSCASLTYDDVQDVVDGQTLALDGVDQSLASDIETDVHLLYKIASQLRTRRFAPGGAMSQQREELGFTFDHPVDNDHSIPSGVGISRKPDASVTVKEFLLLANQSVAQKISRHLPELALLRRQAKPMERKIMELEQYANRHLGVQLDASSAYSLERSIRAIENDKVRKMVSILVLKTMQAPKYFCTGVLDILKFTHYSLNTPLFTHFTAPSRRFADIIVHRQLESALADDRHFYLDRDTVQKLGQHCNVKKEAAAIAREQSGLLFLSLYLNERAIVPPNGNTNIKIIYREAQVISVFDDYFDVMIPDLNLERRIHLVNLPVWRSELDVSRRALTMFWKKGVDTSTGKQQQWGMSDDEYEDLDEECLLADMHDTAETSIVDNLAIATTSMVSTRQTSRLSKRQSIIQARLSSSTAYSPEQSSQTIQALDRIRVILTIEMVRTPPLIRVLAANPYA</sequence>
<dbReference type="FunFam" id="2.40.50.700:FF:000002">
    <property type="entry name" value="Cell wall biogenesis protein"/>
    <property type="match status" value="1"/>
</dbReference>
<keyword evidence="5" id="KW-1185">Reference proteome</keyword>
<dbReference type="GO" id="GO:0000175">
    <property type="term" value="F:3'-5'-RNA exonuclease activity"/>
    <property type="evidence" value="ECO:0007669"/>
    <property type="project" value="TreeGrafter"/>
</dbReference>
<name>A0A168RL98_ABSGL</name>
<feature type="domain" description="RNB" evidence="3">
    <location>
        <begin position="596"/>
        <end position="904"/>
    </location>
</feature>
<dbReference type="EMBL" id="LT554703">
    <property type="protein sequence ID" value="SAM07095.1"/>
    <property type="molecule type" value="Genomic_DNA"/>
</dbReference>
<dbReference type="InterPro" id="IPR050180">
    <property type="entry name" value="RNR_Ribonuclease"/>
</dbReference>
<dbReference type="Gene3D" id="2.40.50.140">
    <property type="entry name" value="Nucleic acid-binding proteins"/>
    <property type="match status" value="1"/>
</dbReference>
<dbReference type="PANTHER" id="PTHR23355">
    <property type="entry name" value="RIBONUCLEASE"/>
    <property type="match status" value="1"/>
</dbReference>
<evidence type="ECO:0000313" key="5">
    <source>
        <dbReference type="Proteomes" id="UP000078561"/>
    </source>
</evidence>
<feature type="compositionally biased region" description="Polar residues" evidence="2">
    <location>
        <begin position="219"/>
        <end position="231"/>
    </location>
</feature>
<feature type="compositionally biased region" description="Low complexity" evidence="2">
    <location>
        <begin position="305"/>
        <end position="323"/>
    </location>
</feature>
<feature type="compositionally biased region" description="Low complexity" evidence="2">
    <location>
        <begin position="39"/>
        <end position="50"/>
    </location>
</feature>
<evidence type="ECO:0000259" key="3">
    <source>
        <dbReference type="SMART" id="SM00955"/>
    </source>
</evidence>
<dbReference type="FunCoup" id="A0A168RL98">
    <property type="interactions" value="54"/>
</dbReference>
<dbReference type="InterPro" id="IPR012340">
    <property type="entry name" value="NA-bd_OB-fold"/>
</dbReference>
<feature type="region of interest" description="Disordered" evidence="2">
    <location>
        <begin position="488"/>
        <end position="518"/>
    </location>
</feature>
<dbReference type="Pfam" id="PF00773">
    <property type="entry name" value="RNB"/>
    <property type="match status" value="1"/>
</dbReference>
<dbReference type="PANTHER" id="PTHR23355:SF9">
    <property type="entry name" value="DIS3-LIKE EXONUCLEASE 2"/>
    <property type="match status" value="1"/>
</dbReference>
<dbReference type="GO" id="GO:0000932">
    <property type="term" value="C:P-body"/>
    <property type="evidence" value="ECO:0007669"/>
    <property type="project" value="TreeGrafter"/>
</dbReference>
<dbReference type="STRING" id="4829.A0A168RL98"/>
<dbReference type="Gene3D" id="2.40.50.690">
    <property type="match status" value="1"/>
</dbReference>
<dbReference type="OrthoDB" id="372421at2759"/>
<dbReference type="SUPFAM" id="SSF50249">
    <property type="entry name" value="Nucleic acid-binding proteins"/>
    <property type="match status" value="3"/>
</dbReference>
<feature type="compositionally biased region" description="Polar residues" evidence="2">
    <location>
        <begin position="134"/>
        <end position="149"/>
    </location>
</feature>
<feature type="region of interest" description="Disordered" evidence="2">
    <location>
        <begin position="187"/>
        <end position="323"/>
    </location>
</feature>
<dbReference type="InParanoid" id="A0A168RL98"/>
<dbReference type="Proteomes" id="UP000078561">
    <property type="component" value="Unassembled WGS sequence"/>
</dbReference>
<dbReference type="InterPro" id="IPR041505">
    <property type="entry name" value="Dis3_CSD2"/>
</dbReference>
<dbReference type="SMART" id="SM00955">
    <property type="entry name" value="RNB"/>
    <property type="match status" value="1"/>
</dbReference>
<protein>
    <recommendedName>
        <fullName evidence="3">RNB domain-containing protein</fullName>
    </recommendedName>
</protein>
<feature type="region of interest" description="Disordered" evidence="2">
    <location>
        <begin position="120"/>
        <end position="157"/>
    </location>
</feature>
<evidence type="ECO:0000313" key="4">
    <source>
        <dbReference type="EMBL" id="SAM07095.1"/>
    </source>
</evidence>
<dbReference type="GO" id="GO:0003723">
    <property type="term" value="F:RNA binding"/>
    <property type="evidence" value="ECO:0007669"/>
    <property type="project" value="InterPro"/>
</dbReference>
<organism evidence="4">
    <name type="scientific">Absidia glauca</name>
    <name type="common">Pin mould</name>
    <dbReference type="NCBI Taxonomy" id="4829"/>
    <lineage>
        <taxon>Eukaryota</taxon>
        <taxon>Fungi</taxon>
        <taxon>Fungi incertae sedis</taxon>
        <taxon>Mucoromycota</taxon>
        <taxon>Mucoromycotina</taxon>
        <taxon>Mucoromycetes</taxon>
        <taxon>Mucorales</taxon>
        <taxon>Cunninghamellaceae</taxon>
        <taxon>Absidia</taxon>
    </lineage>
</organism>
<dbReference type="Pfam" id="PF17877">
    <property type="entry name" value="Dis3l2_C_term"/>
    <property type="match status" value="1"/>
</dbReference>
<gene>
    <name evidence="4" type="primary">ABSGL_12729.1 scaffold 13359</name>
</gene>
<feature type="compositionally biased region" description="Polar residues" evidence="2">
    <location>
        <begin position="1"/>
        <end position="10"/>
    </location>
</feature>
<dbReference type="AlphaFoldDB" id="A0A168RL98"/>
<dbReference type="GO" id="GO:0006402">
    <property type="term" value="P:mRNA catabolic process"/>
    <property type="evidence" value="ECO:0007669"/>
    <property type="project" value="TreeGrafter"/>
</dbReference>
<feature type="compositionally biased region" description="Polar residues" evidence="2">
    <location>
        <begin position="187"/>
        <end position="207"/>
    </location>
</feature>
<comment type="similarity">
    <text evidence="1">Belongs to the RNR ribonuclease family.</text>
</comment>
<feature type="compositionally biased region" description="Low complexity" evidence="2">
    <location>
        <begin position="208"/>
        <end position="218"/>
    </location>
</feature>
<dbReference type="Gene3D" id="2.40.50.700">
    <property type="match status" value="1"/>
</dbReference>
<dbReference type="InterPro" id="IPR001900">
    <property type="entry name" value="RNase_II/R"/>
</dbReference>
<dbReference type="InterPro" id="IPR041093">
    <property type="entry name" value="Dis3l2-like_C"/>
</dbReference>
<accession>A0A168RL98</accession>
<reference evidence="4" key="1">
    <citation type="submission" date="2016-04" db="EMBL/GenBank/DDBJ databases">
        <authorList>
            <person name="Evans L.H."/>
            <person name="Alamgir A."/>
            <person name="Owens N."/>
            <person name="Weber N.D."/>
            <person name="Virtaneva K."/>
            <person name="Barbian K."/>
            <person name="Babar A."/>
            <person name="Rosenke K."/>
        </authorList>
    </citation>
    <scope>NUCLEOTIDE SEQUENCE [LARGE SCALE GENOMIC DNA]</scope>
    <source>
        <strain evidence="4">CBS 101.48</strain>
    </source>
</reference>
<feature type="compositionally biased region" description="Low complexity" evidence="2">
    <location>
        <begin position="502"/>
        <end position="513"/>
    </location>
</feature>
<evidence type="ECO:0000256" key="1">
    <source>
        <dbReference type="ARBA" id="ARBA00005785"/>
    </source>
</evidence>
<dbReference type="OMA" id="TMYWKKG"/>
<feature type="region of interest" description="Disordered" evidence="2">
    <location>
        <begin position="1"/>
        <end position="94"/>
    </location>
</feature>
<evidence type="ECO:0000256" key="2">
    <source>
        <dbReference type="SAM" id="MobiDB-lite"/>
    </source>
</evidence>